<protein>
    <submittedName>
        <fullName evidence="3">Uncharacterized protein</fullName>
    </submittedName>
</protein>
<feature type="region of interest" description="Disordered" evidence="1">
    <location>
        <begin position="1"/>
        <end position="20"/>
    </location>
</feature>
<feature type="compositionally biased region" description="Basic and acidic residues" evidence="1">
    <location>
        <begin position="49"/>
        <end position="71"/>
    </location>
</feature>
<dbReference type="Proteomes" id="UP000887578">
    <property type="component" value="Unplaced"/>
</dbReference>
<feature type="region of interest" description="Disordered" evidence="1">
    <location>
        <begin position="49"/>
        <end position="76"/>
    </location>
</feature>
<dbReference type="WBParaSite" id="PDA_v2.g31068.t1">
    <property type="protein sequence ID" value="PDA_v2.g31068.t1"/>
    <property type="gene ID" value="PDA_v2.g31068"/>
</dbReference>
<name>A0A914QGR4_9BILA</name>
<proteinExistence type="predicted"/>
<keyword evidence="2" id="KW-1185">Reference proteome</keyword>
<evidence type="ECO:0000313" key="3">
    <source>
        <dbReference type="WBParaSite" id="PDA_v2.g31068.t1"/>
    </source>
</evidence>
<evidence type="ECO:0000313" key="2">
    <source>
        <dbReference type="Proteomes" id="UP000887578"/>
    </source>
</evidence>
<dbReference type="AlphaFoldDB" id="A0A914QGR4"/>
<organism evidence="2 3">
    <name type="scientific">Panagrolaimus davidi</name>
    <dbReference type="NCBI Taxonomy" id="227884"/>
    <lineage>
        <taxon>Eukaryota</taxon>
        <taxon>Metazoa</taxon>
        <taxon>Ecdysozoa</taxon>
        <taxon>Nematoda</taxon>
        <taxon>Chromadorea</taxon>
        <taxon>Rhabditida</taxon>
        <taxon>Tylenchina</taxon>
        <taxon>Panagrolaimomorpha</taxon>
        <taxon>Panagrolaimoidea</taxon>
        <taxon>Panagrolaimidae</taxon>
        <taxon>Panagrolaimus</taxon>
    </lineage>
</organism>
<evidence type="ECO:0000256" key="1">
    <source>
        <dbReference type="SAM" id="MobiDB-lite"/>
    </source>
</evidence>
<sequence>MELLNQESSSDGSENSSPDIEVLNSINAVKVKSWGTIQTVKNYIAQKVHEEEKEADKKESEITEKRADTLDPRITSYKEGTINSTIMNRTQENNVNDPPEITAVNAAKVASWEAVNAAKEYGAEQAEKAKEHKPDN</sequence>
<feature type="compositionally biased region" description="Low complexity" evidence="1">
    <location>
        <begin position="8"/>
        <end position="17"/>
    </location>
</feature>
<reference evidence="3" key="1">
    <citation type="submission" date="2022-11" db="UniProtKB">
        <authorList>
            <consortium name="WormBaseParasite"/>
        </authorList>
    </citation>
    <scope>IDENTIFICATION</scope>
</reference>
<accession>A0A914QGR4</accession>